<feature type="transmembrane region" description="Helical" evidence="7">
    <location>
        <begin position="247"/>
        <end position="266"/>
    </location>
</feature>
<dbReference type="EMBL" id="CP022295">
    <property type="protein sequence ID" value="QSR27741.1"/>
    <property type="molecule type" value="Genomic_DNA"/>
</dbReference>
<organism evidence="10 11">
    <name type="scientific">Nocardioides aromaticivorans</name>
    <dbReference type="NCBI Taxonomy" id="200618"/>
    <lineage>
        <taxon>Bacteria</taxon>
        <taxon>Bacillati</taxon>
        <taxon>Actinomycetota</taxon>
        <taxon>Actinomycetes</taxon>
        <taxon>Propionibacteriales</taxon>
        <taxon>Nocardioidaceae</taxon>
        <taxon>Nocardioides</taxon>
    </lineage>
</organism>
<feature type="transmembrane region" description="Helical" evidence="7">
    <location>
        <begin position="87"/>
        <end position="109"/>
    </location>
</feature>
<dbReference type="PANTHER" id="PTHR33885:SF3">
    <property type="entry name" value="PHAGE SHOCK PROTEIN C"/>
    <property type="match status" value="1"/>
</dbReference>
<keyword evidence="4 7" id="KW-1133">Transmembrane helix</keyword>
<dbReference type="Proteomes" id="UP000662818">
    <property type="component" value="Chromosome"/>
</dbReference>
<keyword evidence="5 7" id="KW-0472">Membrane</keyword>
<gene>
    <name evidence="10" type="ORF">CFH99_19135</name>
</gene>
<proteinExistence type="predicted"/>
<feature type="region of interest" description="Disordered" evidence="6">
    <location>
        <begin position="178"/>
        <end position="212"/>
    </location>
</feature>
<evidence type="ECO:0000259" key="9">
    <source>
        <dbReference type="Pfam" id="PF09922"/>
    </source>
</evidence>
<reference evidence="10 11" key="1">
    <citation type="submission" date="2017-06" db="EMBL/GenBank/DDBJ databases">
        <title>Complete Genome Sequence of the Soil Carbazole-Degrading Bacterium Nocardioides aromaticivorans IC177.</title>
        <authorList>
            <person name="Vejarano F."/>
            <person name="Suzuki-Minakuchi C."/>
            <person name="Ohtsubo Y."/>
            <person name="Tsuda M."/>
            <person name="Okada K."/>
            <person name="Nojiri H."/>
        </authorList>
    </citation>
    <scope>NUCLEOTIDE SEQUENCE [LARGE SCALE GENOMIC DNA]</scope>
    <source>
        <strain evidence="10 11">IC177</strain>
    </source>
</reference>
<evidence type="ECO:0000256" key="2">
    <source>
        <dbReference type="ARBA" id="ARBA00022475"/>
    </source>
</evidence>
<feature type="domain" description="Cell wall-active antibiotics response LiaF-like C-terminal" evidence="9">
    <location>
        <begin position="309"/>
        <end position="406"/>
    </location>
</feature>
<feature type="transmembrane region" description="Helical" evidence="7">
    <location>
        <begin position="129"/>
        <end position="146"/>
    </location>
</feature>
<comment type="subcellular location">
    <subcellularLocation>
        <location evidence="1">Cell membrane</location>
        <topology evidence="1">Single-pass membrane protein</topology>
    </subcellularLocation>
</comment>
<feature type="transmembrane region" description="Helical" evidence="7">
    <location>
        <begin position="152"/>
        <end position="169"/>
    </location>
</feature>
<evidence type="ECO:0000256" key="1">
    <source>
        <dbReference type="ARBA" id="ARBA00004162"/>
    </source>
</evidence>
<evidence type="ECO:0000256" key="6">
    <source>
        <dbReference type="SAM" id="MobiDB-lite"/>
    </source>
</evidence>
<evidence type="ECO:0000313" key="11">
    <source>
        <dbReference type="Proteomes" id="UP000662818"/>
    </source>
</evidence>
<dbReference type="Pfam" id="PF09922">
    <property type="entry name" value="LiaF-like_C"/>
    <property type="match status" value="1"/>
</dbReference>
<feature type="region of interest" description="Disordered" evidence="6">
    <location>
        <begin position="1"/>
        <end position="49"/>
    </location>
</feature>
<accession>A0ABX7PP49</accession>
<evidence type="ECO:0008006" key="12">
    <source>
        <dbReference type="Google" id="ProtNLM"/>
    </source>
</evidence>
<keyword evidence="11" id="KW-1185">Reference proteome</keyword>
<feature type="transmembrane region" description="Helical" evidence="7">
    <location>
        <begin position="217"/>
        <end position="241"/>
    </location>
</feature>
<name>A0ABX7PP49_9ACTN</name>
<evidence type="ECO:0000256" key="4">
    <source>
        <dbReference type="ARBA" id="ARBA00022989"/>
    </source>
</evidence>
<feature type="domain" description="Phage shock protein PspC N-terminal" evidence="8">
    <location>
        <begin position="57"/>
        <end position="113"/>
    </location>
</feature>
<feature type="transmembrane region" description="Helical" evidence="7">
    <location>
        <begin position="271"/>
        <end position="289"/>
    </location>
</feature>
<evidence type="ECO:0000256" key="5">
    <source>
        <dbReference type="ARBA" id="ARBA00023136"/>
    </source>
</evidence>
<keyword evidence="2" id="KW-1003">Cell membrane</keyword>
<dbReference type="Pfam" id="PF04024">
    <property type="entry name" value="PspC"/>
    <property type="match status" value="1"/>
</dbReference>
<dbReference type="PANTHER" id="PTHR33885">
    <property type="entry name" value="PHAGE SHOCK PROTEIN C"/>
    <property type="match status" value="1"/>
</dbReference>
<dbReference type="InterPro" id="IPR052027">
    <property type="entry name" value="PspC"/>
</dbReference>
<protein>
    <recommendedName>
        <fullName evidence="12">Phage shock protein PspC N-terminal domain-containing protein</fullName>
    </recommendedName>
</protein>
<dbReference type="InterPro" id="IPR024425">
    <property type="entry name" value="LiaF-like_C"/>
</dbReference>
<keyword evidence="3 7" id="KW-0812">Transmembrane</keyword>
<evidence type="ECO:0000259" key="8">
    <source>
        <dbReference type="Pfam" id="PF04024"/>
    </source>
</evidence>
<sequence length="413" mass="43713">MRQDQGTPRWFRPAPDFRLGDMNAPNDTETGPSGPYGPEPGESGPRVTRDEVRDLARLRRSRTDRKVSGVAGGIARHLDIDPLLVRVAFVILTFFGGGGLILYGVAWVLVPEEETGDTVIRTDEGVRTAALIIAGVLAVASVIGDSVGGIDFPWPLLVVGLVLLVVFGSKQAKEKRAGADTLVPPAPGAPGPSYETYRPWQPPQRPRPVDPRRRGPLLFPFTLALTALAVGVVGTMDLAGVDVVPSAYPATVLGVVGLMLLVGAFFGRAGGLIFVGLLAALATAVTSVVDDDHIGEVRETPQSAAQLDASYGLGIGDMVIDLTEIPAVELAQLDGDRLEVDNRVGHIRVIVPDEGLRVDVDAQIVAGEVVLFDTKKADSSKKASWGDADEPTLTIEADMFLGQVEVLTEEQAA</sequence>
<evidence type="ECO:0000256" key="3">
    <source>
        <dbReference type="ARBA" id="ARBA00022692"/>
    </source>
</evidence>
<evidence type="ECO:0000313" key="10">
    <source>
        <dbReference type="EMBL" id="QSR27741.1"/>
    </source>
</evidence>
<dbReference type="InterPro" id="IPR007168">
    <property type="entry name" value="Phageshock_PspC_N"/>
</dbReference>
<evidence type="ECO:0000256" key="7">
    <source>
        <dbReference type="SAM" id="Phobius"/>
    </source>
</evidence>